<accession>A0A1M6BIW2</accession>
<feature type="domain" description="Glycogen debranching enzyme C-terminal" evidence="1">
    <location>
        <begin position="55"/>
        <end position="117"/>
    </location>
</feature>
<dbReference type="OrthoDB" id="9761875at2"/>
<dbReference type="RefSeq" id="WP_073185930.1">
    <property type="nucleotide sequence ID" value="NZ_FQZG01000007.1"/>
</dbReference>
<reference evidence="2 3" key="1">
    <citation type="submission" date="2016-11" db="EMBL/GenBank/DDBJ databases">
        <authorList>
            <person name="Jaros S."/>
            <person name="Januszkiewicz K."/>
            <person name="Wedrychowicz H."/>
        </authorList>
    </citation>
    <scope>NUCLEOTIDE SEQUENCE [LARGE SCALE GENOMIC DNA]</scope>
    <source>
        <strain evidence="2 3">DSM 12906</strain>
    </source>
</reference>
<sequence>MVLASLHPLLPHVLIIVAANGTLTTTVDGTPFPAPDETAWTRCTTRARPGAGLLGPFLSTHLPTHRDPAAVRDLLDAALTGLTQGRVGSVSEPFDGDPPHLPRAASAQAWGVAELLRVWRQLDG</sequence>
<dbReference type="InterPro" id="IPR008928">
    <property type="entry name" value="6-hairpin_glycosidase_sf"/>
</dbReference>
<dbReference type="Proteomes" id="UP000184512">
    <property type="component" value="Unassembled WGS sequence"/>
</dbReference>
<dbReference type="AlphaFoldDB" id="A0A1M6BIW2"/>
<organism evidence="2 3">
    <name type="scientific">Tessaracoccus bendigoensis DSM 12906</name>
    <dbReference type="NCBI Taxonomy" id="1123357"/>
    <lineage>
        <taxon>Bacteria</taxon>
        <taxon>Bacillati</taxon>
        <taxon>Actinomycetota</taxon>
        <taxon>Actinomycetes</taxon>
        <taxon>Propionibacteriales</taxon>
        <taxon>Propionibacteriaceae</taxon>
        <taxon>Tessaracoccus</taxon>
    </lineage>
</organism>
<proteinExistence type="predicted"/>
<dbReference type="STRING" id="1123357.SAMN02745244_00445"/>
<evidence type="ECO:0000259" key="1">
    <source>
        <dbReference type="Pfam" id="PF06202"/>
    </source>
</evidence>
<keyword evidence="3" id="KW-1185">Reference proteome</keyword>
<name>A0A1M6BIW2_9ACTN</name>
<gene>
    <name evidence="2" type="ORF">SAMN02745244_00445</name>
</gene>
<protein>
    <submittedName>
        <fullName evidence="2">Amylo-alpha-1,6-glucosidase</fullName>
    </submittedName>
</protein>
<dbReference type="GO" id="GO:0005975">
    <property type="term" value="P:carbohydrate metabolic process"/>
    <property type="evidence" value="ECO:0007669"/>
    <property type="project" value="InterPro"/>
</dbReference>
<dbReference type="InterPro" id="IPR032790">
    <property type="entry name" value="GDE_C"/>
</dbReference>
<evidence type="ECO:0000313" key="2">
    <source>
        <dbReference type="EMBL" id="SHI48587.1"/>
    </source>
</evidence>
<dbReference type="Pfam" id="PF06202">
    <property type="entry name" value="GDE_C"/>
    <property type="match status" value="1"/>
</dbReference>
<dbReference type="SUPFAM" id="SSF48208">
    <property type="entry name" value="Six-hairpin glycosidases"/>
    <property type="match status" value="1"/>
</dbReference>
<dbReference type="EMBL" id="FQZG01000007">
    <property type="protein sequence ID" value="SHI48587.1"/>
    <property type="molecule type" value="Genomic_DNA"/>
</dbReference>
<evidence type="ECO:0000313" key="3">
    <source>
        <dbReference type="Proteomes" id="UP000184512"/>
    </source>
</evidence>